<accession>A0A081A339</accession>
<keyword evidence="2" id="KW-0678">Repressor</keyword>
<evidence type="ECO:0000256" key="7">
    <source>
        <dbReference type="SAM" id="MobiDB-lite"/>
    </source>
</evidence>
<evidence type="ECO:0000256" key="5">
    <source>
        <dbReference type="ARBA" id="ARBA00023242"/>
    </source>
</evidence>
<protein>
    <submittedName>
        <fullName evidence="8">Uncharacterized protein</fullName>
    </submittedName>
</protein>
<feature type="compositionally biased region" description="Polar residues" evidence="7">
    <location>
        <begin position="60"/>
        <end position="69"/>
    </location>
</feature>
<dbReference type="GO" id="GO:0005654">
    <property type="term" value="C:nucleoplasm"/>
    <property type="evidence" value="ECO:0007669"/>
    <property type="project" value="UniProtKB-ARBA"/>
</dbReference>
<evidence type="ECO:0000256" key="3">
    <source>
        <dbReference type="ARBA" id="ARBA00023015"/>
    </source>
</evidence>
<feature type="compositionally biased region" description="Basic and acidic residues" evidence="7">
    <location>
        <begin position="85"/>
        <end position="98"/>
    </location>
</feature>
<feature type="region of interest" description="Disordered" evidence="7">
    <location>
        <begin position="198"/>
        <end position="224"/>
    </location>
</feature>
<sequence length="421" mass="47413">MSTIMVEQPRQSGMATPAGSSSAVKSQTSSANGTKEPASNASNAPPEPMDVDMGQREVENTSANSTNVVINGKLKAGASSTADATTKRNLESPSETSRKLVEQAKRRLQIQMQFVENARRKILDETHPDMTERLQALIEERDRLLHLAKQRSDYFQHGTTVIFDYECDEANSEYELNCEKLRQDMLEEIHHEMEILHDQRKGGHSYARTTTRKTRSTRNKTDSDSGFVLDTAQKIKKRAGGYVFQPLENKLGQSEIDHDVRELTSVYEATKKRRMEFDTGICLVIFSHTVMITDEVLNAMQIVRSPLWPNITGISSCTETGSFKRETRYMCSTTRHPVNMPLLSAVSRPRNSSFCRRRANTTAWSSWTFGRVEWCSPRCHQSRLPPETISATQVHRHTALVAGVTLVLVPPCLNFAYPTIT</sequence>
<dbReference type="OrthoDB" id="162167at2759"/>
<dbReference type="EMBL" id="ANJA01001926">
    <property type="protein sequence ID" value="ETO73300.1"/>
    <property type="molecule type" value="Genomic_DNA"/>
</dbReference>
<feature type="compositionally biased region" description="Low complexity" evidence="7">
    <location>
        <begin position="18"/>
        <end position="44"/>
    </location>
</feature>
<evidence type="ECO:0000256" key="6">
    <source>
        <dbReference type="SAM" id="Coils"/>
    </source>
</evidence>
<feature type="compositionally biased region" description="Polar residues" evidence="7">
    <location>
        <begin position="1"/>
        <end position="14"/>
    </location>
</feature>
<keyword evidence="5" id="KW-0539">Nucleus</keyword>
<comment type="caution">
    <text evidence="8">The sequence shown here is derived from an EMBL/GenBank/DDBJ whole genome shotgun (WGS) entry which is preliminary data.</text>
</comment>
<evidence type="ECO:0000256" key="1">
    <source>
        <dbReference type="ARBA" id="ARBA00004123"/>
    </source>
</evidence>
<feature type="region of interest" description="Disordered" evidence="7">
    <location>
        <begin position="1"/>
        <end position="98"/>
    </location>
</feature>
<feature type="coiled-coil region" evidence="6">
    <location>
        <begin position="98"/>
        <end position="125"/>
    </location>
</feature>
<keyword evidence="4" id="KW-0804">Transcription</keyword>
<dbReference type="InterPro" id="IPR013907">
    <property type="entry name" value="Sds3"/>
</dbReference>
<proteinExistence type="predicted"/>
<dbReference type="GO" id="GO:0010468">
    <property type="term" value="P:regulation of gene expression"/>
    <property type="evidence" value="ECO:0007669"/>
    <property type="project" value="UniProtKB-ARBA"/>
</dbReference>
<evidence type="ECO:0000256" key="2">
    <source>
        <dbReference type="ARBA" id="ARBA00022491"/>
    </source>
</evidence>
<dbReference type="SMART" id="SM01401">
    <property type="entry name" value="Sds3"/>
    <property type="match status" value="1"/>
</dbReference>
<reference evidence="8 9" key="1">
    <citation type="submission" date="2013-11" db="EMBL/GenBank/DDBJ databases">
        <title>The Genome Sequence of Phytophthora parasitica P1976.</title>
        <authorList>
            <consortium name="The Broad Institute Genomics Platform"/>
            <person name="Russ C."/>
            <person name="Tyler B."/>
            <person name="Panabieres F."/>
            <person name="Shan W."/>
            <person name="Tripathy S."/>
            <person name="Grunwald N."/>
            <person name="Machado M."/>
            <person name="Johnson C.S."/>
            <person name="Walker B."/>
            <person name="Young S."/>
            <person name="Zeng Q."/>
            <person name="Gargeya S."/>
            <person name="Fitzgerald M."/>
            <person name="Haas B."/>
            <person name="Abouelleil A."/>
            <person name="Allen A.W."/>
            <person name="Alvarado L."/>
            <person name="Arachchi H.M."/>
            <person name="Berlin A.M."/>
            <person name="Chapman S.B."/>
            <person name="Gainer-Dewar J."/>
            <person name="Goldberg J."/>
            <person name="Griggs A."/>
            <person name="Gujja S."/>
            <person name="Hansen M."/>
            <person name="Howarth C."/>
            <person name="Imamovic A."/>
            <person name="Ireland A."/>
            <person name="Larimer J."/>
            <person name="McCowan C."/>
            <person name="Murphy C."/>
            <person name="Pearson M."/>
            <person name="Poon T.W."/>
            <person name="Priest M."/>
            <person name="Roberts A."/>
            <person name="Saif S."/>
            <person name="Shea T."/>
            <person name="Sisk P."/>
            <person name="Sykes S."/>
            <person name="Wortman J."/>
            <person name="Nusbaum C."/>
            <person name="Birren B."/>
        </authorList>
    </citation>
    <scope>NUCLEOTIDE SEQUENCE [LARGE SCALE GENOMIC DNA]</scope>
    <source>
        <strain evidence="8 9">P1976</strain>
    </source>
</reference>
<keyword evidence="3" id="KW-0805">Transcription regulation</keyword>
<evidence type="ECO:0000256" key="4">
    <source>
        <dbReference type="ARBA" id="ARBA00023163"/>
    </source>
</evidence>
<dbReference type="AlphaFoldDB" id="A0A081A339"/>
<dbReference type="Proteomes" id="UP000028582">
    <property type="component" value="Unassembled WGS sequence"/>
</dbReference>
<name>A0A081A339_PHYNI</name>
<gene>
    <name evidence="8" type="ORF">F444_10742</name>
</gene>
<evidence type="ECO:0000313" key="8">
    <source>
        <dbReference type="EMBL" id="ETO73300.1"/>
    </source>
</evidence>
<comment type="subcellular location">
    <subcellularLocation>
        <location evidence="1">Nucleus</location>
    </subcellularLocation>
</comment>
<evidence type="ECO:0000313" key="9">
    <source>
        <dbReference type="Proteomes" id="UP000028582"/>
    </source>
</evidence>
<keyword evidence="6" id="KW-0175">Coiled coil</keyword>
<organism evidence="8 9">
    <name type="scientific">Phytophthora nicotianae P1976</name>
    <dbReference type="NCBI Taxonomy" id="1317066"/>
    <lineage>
        <taxon>Eukaryota</taxon>
        <taxon>Sar</taxon>
        <taxon>Stramenopiles</taxon>
        <taxon>Oomycota</taxon>
        <taxon>Peronosporomycetes</taxon>
        <taxon>Peronosporales</taxon>
        <taxon>Peronosporaceae</taxon>
        <taxon>Phytophthora</taxon>
    </lineage>
</organism>